<feature type="region of interest" description="Disordered" evidence="3">
    <location>
        <begin position="43"/>
        <end position="62"/>
    </location>
</feature>
<dbReference type="KEGG" id="bnm:BALAC2494_00298"/>
<dbReference type="AlphaFoldDB" id="A0A806FJR0"/>
<reference evidence="5 6" key="1">
    <citation type="journal article" date="2011" name="J. Bacteriol.">
        <title>Genome Sequence of the Probiotic Strain Bifidobacterium animalis subsp. lactis CNCM I-2494.</title>
        <authorList>
            <person name="Chervaux C."/>
            <person name="Grimaldi C."/>
            <person name="Bolotin A."/>
            <person name="Quinquis B."/>
            <person name="Legrain-Raspaud S."/>
            <person name="van Hylckama Vlieg J.E."/>
            <person name="Denariaz G."/>
            <person name="Smokvina T."/>
        </authorList>
    </citation>
    <scope>NUCLEOTIDE SEQUENCE [LARGE SCALE GENOMIC DNA]</scope>
    <source>
        <strain evidence="5 6">CNCM I-2494</strain>
    </source>
</reference>
<protein>
    <submittedName>
        <fullName evidence="5">Phosphatidylinositol alpha-mannosyltransferase</fullName>
        <ecNumber evidence="5">2.4.1.57</ecNumber>
    </submittedName>
</protein>
<dbReference type="EMBL" id="CP002915">
    <property type="protein sequence ID" value="AEK30279.1"/>
    <property type="molecule type" value="Genomic_DNA"/>
</dbReference>
<feature type="compositionally biased region" description="Polar residues" evidence="3">
    <location>
        <begin position="48"/>
        <end position="62"/>
    </location>
</feature>
<keyword evidence="2 5" id="KW-0808">Transferase</keyword>
<dbReference type="SUPFAM" id="SSF53756">
    <property type="entry name" value="UDP-Glycosyltransferase/glycogen phosphorylase"/>
    <property type="match status" value="1"/>
</dbReference>
<dbReference type="InterPro" id="IPR028098">
    <property type="entry name" value="Glyco_trans_4-like_N"/>
</dbReference>
<dbReference type="PANTHER" id="PTHR45947:SF3">
    <property type="entry name" value="SULFOQUINOVOSYL TRANSFERASE SQD2"/>
    <property type="match status" value="1"/>
</dbReference>
<evidence type="ECO:0000313" key="5">
    <source>
        <dbReference type="EMBL" id="AEK30279.1"/>
    </source>
</evidence>
<keyword evidence="1 5" id="KW-0328">Glycosyltransferase</keyword>
<dbReference type="GO" id="GO:1901137">
    <property type="term" value="P:carbohydrate derivative biosynthetic process"/>
    <property type="evidence" value="ECO:0007669"/>
    <property type="project" value="UniProtKB-ARBA"/>
</dbReference>
<feature type="region of interest" description="Disordered" evidence="3">
    <location>
        <begin position="1"/>
        <end position="30"/>
    </location>
</feature>
<dbReference type="PANTHER" id="PTHR45947">
    <property type="entry name" value="SULFOQUINOVOSYL TRANSFERASE SQD2"/>
    <property type="match status" value="1"/>
</dbReference>
<dbReference type="Pfam" id="PF13692">
    <property type="entry name" value="Glyco_trans_1_4"/>
    <property type="match status" value="1"/>
</dbReference>
<evidence type="ECO:0000313" key="6">
    <source>
        <dbReference type="Proteomes" id="UP000008394"/>
    </source>
</evidence>
<dbReference type="EC" id="2.4.1.57" evidence="5"/>
<dbReference type="Proteomes" id="UP000008394">
    <property type="component" value="Chromosome"/>
</dbReference>
<evidence type="ECO:0000256" key="1">
    <source>
        <dbReference type="ARBA" id="ARBA00022676"/>
    </source>
</evidence>
<feature type="domain" description="Glycosyltransferase subfamily 4-like N-terminal" evidence="4">
    <location>
        <begin position="80"/>
        <end position="243"/>
    </location>
</feature>
<evidence type="ECO:0000259" key="4">
    <source>
        <dbReference type="Pfam" id="PF13439"/>
    </source>
</evidence>
<sequence length="442" mass="48771">MAHAPTDIPGGSGYGASQRRPRGVASTSNDVTVKVQRVEQDANMPSFDRNTPSLHTKSGTAGQQNALRVGIICPYSFETPGGVQNHIRDFARQLRRRGHEVQVFAPGRRTADMPQYVHTNNSSFAIPYNGSWAHLSYFLNAGHTTRKWVRDGGFDILHLHEPETPSLSHKPLVMHDAPPMVATFHASIEPYPRALRLFTRYLRKYLSPLREAIFVSESAQKTAEHYLPQQVGVQTIPNGIECDFYRRAEPNPQWQGSPEAPTIGFLGRMGEERKGFTVFAQAAKIVHEAFPSARFLVAGDGQEDGGKTLDAIGADKGLRERFEFLGRVSDADKARFYRSLSMYVAPQTGGESFGIVLAEAMAAGCPVIASDLDAFRAVTEEGSSAALFVNRDANDCARRMTELIEDPARRQSLSQAGSIRSRSFDWNTVVDEVLEVYAKALS</sequence>
<organism evidence="5 6">
    <name type="scientific">Bifidobacterium animalis subsp. lactis CNCM I-2494</name>
    <dbReference type="NCBI Taxonomy" id="1042403"/>
    <lineage>
        <taxon>Bacteria</taxon>
        <taxon>Bacillati</taxon>
        <taxon>Actinomycetota</taxon>
        <taxon>Actinomycetes</taxon>
        <taxon>Bifidobacteriales</taxon>
        <taxon>Bifidobacteriaceae</taxon>
        <taxon>Bifidobacterium</taxon>
    </lineage>
</organism>
<gene>
    <name evidence="5" type="ORF">BALAC2494_00298</name>
</gene>
<evidence type="ECO:0000256" key="2">
    <source>
        <dbReference type="ARBA" id="ARBA00022679"/>
    </source>
</evidence>
<evidence type="ECO:0000256" key="3">
    <source>
        <dbReference type="SAM" id="MobiDB-lite"/>
    </source>
</evidence>
<dbReference type="CDD" id="cd03801">
    <property type="entry name" value="GT4_PimA-like"/>
    <property type="match status" value="1"/>
</dbReference>
<dbReference type="InterPro" id="IPR050194">
    <property type="entry name" value="Glycosyltransferase_grp1"/>
</dbReference>
<dbReference type="Pfam" id="PF13439">
    <property type="entry name" value="Glyco_transf_4"/>
    <property type="match status" value="1"/>
</dbReference>
<dbReference type="Gene3D" id="3.40.50.2000">
    <property type="entry name" value="Glycogen Phosphorylase B"/>
    <property type="match status" value="2"/>
</dbReference>
<accession>A0A806FJR0</accession>
<dbReference type="GO" id="GO:0016757">
    <property type="term" value="F:glycosyltransferase activity"/>
    <property type="evidence" value="ECO:0007669"/>
    <property type="project" value="UniProtKB-KW"/>
</dbReference>
<name>A0A806FJR0_BIFAN</name>
<proteinExistence type="predicted"/>